<feature type="domain" description="F-box" evidence="2">
    <location>
        <begin position="46"/>
        <end position="95"/>
    </location>
</feature>
<reference evidence="3" key="1">
    <citation type="submission" date="2021-01" db="EMBL/GenBank/DDBJ databases">
        <authorList>
            <person name="Kaushik A."/>
        </authorList>
    </citation>
    <scope>NUCLEOTIDE SEQUENCE</scope>
    <source>
        <strain evidence="3">AG1-1C</strain>
    </source>
</reference>
<evidence type="ECO:0000313" key="3">
    <source>
        <dbReference type="EMBL" id="CAE6346388.1"/>
    </source>
</evidence>
<feature type="compositionally biased region" description="Polar residues" evidence="1">
    <location>
        <begin position="1"/>
        <end position="13"/>
    </location>
</feature>
<gene>
    <name evidence="3" type="ORF">RDB_LOCUS7543</name>
</gene>
<evidence type="ECO:0000313" key="4">
    <source>
        <dbReference type="Proteomes" id="UP000663846"/>
    </source>
</evidence>
<dbReference type="EMBL" id="CAJMWS010000043">
    <property type="protein sequence ID" value="CAE6346388.1"/>
    <property type="molecule type" value="Genomic_DNA"/>
</dbReference>
<evidence type="ECO:0000259" key="2">
    <source>
        <dbReference type="PROSITE" id="PS50181"/>
    </source>
</evidence>
<feature type="region of interest" description="Disordered" evidence="1">
    <location>
        <begin position="1"/>
        <end position="44"/>
    </location>
</feature>
<protein>
    <recommendedName>
        <fullName evidence="2">F-box domain-containing protein</fullName>
    </recommendedName>
</protein>
<dbReference type="AlphaFoldDB" id="A0A8H2WAB3"/>
<name>A0A8H2WAB3_9AGAM</name>
<organism evidence="3 4">
    <name type="scientific">Rhizoctonia solani</name>
    <dbReference type="NCBI Taxonomy" id="456999"/>
    <lineage>
        <taxon>Eukaryota</taxon>
        <taxon>Fungi</taxon>
        <taxon>Dikarya</taxon>
        <taxon>Basidiomycota</taxon>
        <taxon>Agaricomycotina</taxon>
        <taxon>Agaricomycetes</taxon>
        <taxon>Cantharellales</taxon>
        <taxon>Ceratobasidiaceae</taxon>
        <taxon>Rhizoctonia</taxon>
    </lineage>
</organism>
<dbReference type="InterPro" id="IPR001810">
    <property type="entry name" value="F-box_dom"/>
</dbReference>
<dbReference type="SUPFAM" id="SSF81383">
    <property type="entry name" value="F-box domain"/>
    <property type="match status" value="1"/>
</dbReference>
<proteinExistence type="predicted"/>
<dbReference type="InterPro" id="IPR036047">
    <property type="entry name" value="F-box-like_dom_sf"/>
</dbReference>
<dbReference type="CDD" id="cd09917">
    <property type="entry name" value="F-box_SF"/>
    <property type="match status" value="1"/>
</dbReference>
<comment type="caution">
    <text evidence="3">The sequence shown here is derived from an EMBL/GenBank/DDBJ whole genome shotgun (WGS) entry which is preliminary data.</text>
</comment>
<sequence length="610" mass="70469">MSKAIENQENTSEVEGHGLPSKRARTSKSTQNAPPRKRIKGRQGGLQGIMKMPIEIFMEIAPYVDPGDLITLIRTSKFFRSMLLVRSAARIWQSALNNVPGLPPCPTGMVEPQYAALMFTKNCTNCGVQVMTSKADPYLGVRLCPSCRETELKERPLLYLIDGVNLPYTFHIKRFKNSRHKKSAYQLRAHQQEYERVRMECVRNEDKDALDKWKEQQQIAWNKRREEGDELLHYINVTAESRSDELQDLKAERREQILERLRALGWDDKYFVSWRGSNTLRKQWRALLEVPKALTERTWKNMLPKLTRLLEENRPVIDKHEQEQRRDQRRSKVADLLREFGNETNPYQPIIDTLQQSPASTTSQDGTTKRIMLRAPFPDDGVIGTWNFITNLYEEEHSIEKVEELFNERREILGQELSEWRTKVEDQLIRQYTSTFTEGTKSSINTTLTVKGSTDAAKHLSENTRFLLRADTIFMDNRTVTGHDKVDQEHGPIAEIRQFPNIYPIQKNTYLYGCSQRYNPDEVARGLESYVRHAGKEAIIKALLRDLDMPNVTHLELTHMGEVFICGRCNGNQAMEWNGIVSNTVPVEIPISSRFLGRTLPHKNKGLGRG</sequence>
<evidence type="ECO:0000256" key="1">
    <source>
        <dbReference type="SAM" id="MobiDB-lite"/>
    </source>
</evidence>
<dbReference type="Proteomes" id="UP000663846">
    <property type="component" value="Unassembled WGS sequence"/>
</dbReference>
<dbReference type="PROSITE" id="PS50181">
    <property type="entry name" value="FBOX"/>
    <property type="match status" value="1"/>
</dbReference>
<accession>A0A8H2WAB3</accession>